<dbReference type="OrthoDB" id="282670at2759"/>
<comment type="caution">
    <text evidence="1">The sequence shown here is derived from an EMBL/GenBank/DDBJ whole genome shotgun (WGS) entry which is preliminary data.</text>
</comment>
<accession>A0A8S1U9A4</accession>
<sequence length="263" mass="30798">MLLLLGIPLVWTQQFIDITFKEICNCDELVTEQDCQRDLYCYWSKNKCENIRCEDLNPYLCQTSRKCFNNFTSSQDPKCSNLITSSDTEDFCSHLLSNGTRNCYDQNVWCTNQTNSEYCTLQSTSHCESLLSQQQCLYNFGYCAWSNGVCTVAQCKDLDNDQCALYPFYCILNNNACVNAECQYLPEYFCNYIINSTLENGYQIQVCQYNYNASQCQAITAHELTQDNCFKNTLHTYYWNRNQCQKCYENILFMVCLIMYLLF</sequence>
<protein>
    <submittedName>
        <fullName evidence="1">Uncharacterized protein</fullName>
    </submittedName>
</protein>
<dbReference type="Proteomes" id="UP000683925">
    <property type="component" value="Unassembled WGS sequence"/>
</dbReference>
<dbReference type="EMBL" id="CAJJDP010000040">
    <property type="protein sequence ID" value="CAD8161440.1"/>
    <property type="molecule type" value="Genomic_DNA"/>
</dbReference>
<keyword evidence="2" id="KW-1185">Reference proteome</keyword>
<dbReference type="OMA" id="CENIRCE"/>
<evidence type="ECO:0000313" key="1">
    <source>
        <dbReference type="EMBL" id="CAD8161440.1"/>
    </source>
</evidence>
<evidence type="ECO:0000313" key="2">
    <source>
        <dbReference type="Proteomes" id="UP000683925"/>
    </source>
</evidence>
<gene>
    <name evidence="1" type="ORF">POCTA_138.1.T0400030</name>
</gene>
<dbReference type="AlphaFoldDB" id="A0A8S1U9A4"/>
<reference evidence="1" key="1">
    <citation type="submission" date="2021-01" db="EMBL/GenBank/DDBJ databases">
        <authorList>
            <consortium name="Genoscope - CEA"/>
            <person name="William W."/>
        </authorList>
    </citation>
    <scope>NUCLEOTIDE SEQUENCE</scope>
</reference>
<name>A0A8S1U9A4_PAROT</name>
<organism evidence="1 2">
    <name type="scientific">Paramecium octaurelia</name>
    <dbReference type="NCBI Taxonomy" id="43137"/>
    <lineage>
        <taxon>Eukaryota</taxon>
        <taxon>Sar</taxon>
        <taxon>Alveolata</taxon>
        <taxon>Ciliophora</taxon>
        <taxon>Intramacronucleata</taxon>
        <taxon>Oligohymenophorea</taxon>
        <taxon>Peniculida</taxon>
        <taxon>Parameciidae</taxon>
        <taxon>Paramecium</taxon>
    </lineage>
</organism>
<proteinExistence type="predicted"/>